<keyword evidence="3 10" id="KW-0813">Transport</keyword>
<evidence type="ECO:0000313" key="12">
    <source>
        <dbReference type="EMBL" id="GAA2739440.1"/>
    </source>
</evidence>
<sequence length="285" mass="32464">MPVHPRWMLALTGEGPMKLITRTQAVVSRRSVLWTLIVRDLRVRYSRSVLGYVWTILDPLLMSSIYFLVFVYIFKRDDLGHEPYFMFLVVGLLSWQWFSGCLTDTSRSLIQEQKLVRSTNLPRELWVLRVVFSKGIEYLLSLPVLIFFAVVYIARGELHLNGWIVLFPLAVLVQCIALIGIGLILAPITALVTDTQRVVRIVSRVLFYATPVIYAAHLVPHPYDKVTWINPLVGILEAMRAGLFPHDRFPILWGAIAASVVVSVALLLIGVRVFTRLERAVLKEI</sequence>
<evidence type="ECO:0000256" key="8">
    <source>
        <dbReference type="ARBA" id="ARBA00023136"/>
    </source>
</evidence>
<reference evidence="12 13" key="1">
    <citation type="journal article" date="2019" name="Int. J. Syst. Evol. Microbiol.">
        <title>The Global Catalogue of Microorganisms (GCM) 10K type strain sequencing project: providing services to taxonomists for standard genome sequencing and annotation.</title>
        <authorList>
            <consortium name="The Broad Institute Genomics Platform"/>
            <consortium name="The Broad Institute Genome Sequencing Center for Infectious Disease"/>
            <person name="Wu L."/>
            <person name="Ma J."/>
        </authorList>
    </citation>
    <scope>NUCLEOTIDE SEQUENCE [LARGE SCALE GENOMIC DNA]</scope>
    <source>
        <strain evidence="12 13">JCM 16378</strain>
    </source>
</reference>
<name>A0ABN3UW43_9MICO</name>
<comment type="subcellular location">
    <subcellularLocation>
        <location evidence="1">Cell inner membrane</location>
        <topology evidence="1">Multi-pass membrane protein</topology>
    </subcellularLocation>
    <subcellularLocation>
        <location evidence="10">Cell membrane</location>
        <topology evidence="10">Multi-pass membrane protein</topology>
    </subcellularLocation>
</comment>
<comment type="similarity">
    <text evidence="2 10">Belongs to the ABC-2 integral membrane protein family.</text>
</comment>
<keyword evidence="6 10" id="KW-0812">Transmembrane</keyword>
<evidence type="ECO:0000256" key="7">
    <source>
        <dbReference type="ARBA" id="ARBA00022989"/>
    </source>
</evidence>
<evidence type="ECO:0000256" key="9">
    <source>
        <dbReference type="ARBA" id="ARBA00023251"/>
    </source>
</evidence>
<keyword evidence="8 10" id="KW-0472">Membrane</keyword>
<dbReference type="PANTHER" id="PTHR30413:SF8">
    <property type="entry name" value="TRANSPORT PERMEASE PROTEIN"/>
    <property type="match status" value="1"/>
</dbReference>
<evidence type="ECO:0000256" key="5">
    <source>
        <dbReference type="ARBA" id="ARBA00022519"/>
    </source>
</evidence>
<feature type="transmembrane region" description="Helical" evidence="10">
    <location>
        <begin position="49"/>
        <end position="73"/>
    </location>
</feature>
<evidence type="ECO:0000256" key="6">
    <source>
        <dbReference type="ARBA" id="ARBA00022692"/>
    </source>
</evidence>
<keyword evidence="13" id="KW-1185">Reference proteome</keyword>
<evidence type="ECO:0000256" key="2">
    <source>
        <dbReference type="ARBA" id="ARBA00007783"/>
    </source>
</evidence>
<evidence type="ECO:0000256" key="3">
    <source>
        <dbReference type="ARBA" id="ARBA00022448"/>
    </source>
</evidence>
<evidence type="ECO:0000313" key="13">
    <source>
        <dbReference type="Proteomes" id="UP001501326"/>
    </source>
</evidence>
<keyword evidence="7 10" id="KW-1133">Transmembrane helix</keyword>
<feature type="domain" description="ABC transmembrane type-2" evidence="11">
    <location>
        <begin position="50"/>
        <end position="277"/>
    </location>
</feature>
<dbReference type="PROSITE" id="PS51012">
    <property type="entry name" value="ABC_TM2"/>
    <property type="match status" value="1"/>
</dbReference>
<proteinExistence type="inferred from homology"/>
<feature type="transmembrane region" description="Helical" evidence="10">
    <location>
        <begin position="251"/>
        <end position="274"/>
    </location>
</feature>
<keyword evidence="5" id="KW-0997">Cell inner membrane</keyword>
<accession>A0ABN3UW43</accession>
<dbReference type="PRINTS" id="PR00164">
    <property type="entry name" value="ABC2TRNSPORT"/>
</dbReference>
<dbReference type="Pfam" id="PF01061">
    <property type="entry name" value="ABC2_membrane"/>
    <property type="match status" value="1"/>
</dbReference>
<evidence type="ECO:0000256" key="10">
    <source>
        <dbReference type="RuleBase" id="RU361157"/>
    </source>
</evidence>
<keyword evidence="4 10" id="KW-1003">Cell membrane</keyword>
<gene>
    <name evidence="12" type="ORF">GCM10009867_35510</name>
</gene>
<dbReference type="InterPro" id="IPR047817">
    <property type="entry name" value="ABC2_TM_bact-type"/>
</dbReference>
<feature type="transmembrane region" description="Helical" evidence="10">
    <location>
        <begin position="205"/>
        <end position="223"/>
    </location>
</feature>
<dbReference type="PANTHER" id="PTHR30413">
    <property type="entry name" value="INNER MEMBRANE TRANSPORT PERMEASE"/>
    <property type="match status" value="1"/>
</dbReference>
<evidence type="ECO:0000256" key="1">
    <source>
        <dbReference type="ARBA" id="ARBA00004429"/>
    </source>
</evidence>
<dbReference type="InterPro" id="IPR000412">
    <property type="entry name" value="ABC_2_transport"/>
</dbReference>
<comment type="caution">
    <text evidence="12">The sequence shown here is derived from an EMBL/GenBank/DDBJ whole genome shotgun (WGS) entry which is preliminary data.</text>
</comment>
<feature type="transmembrane region" description="Helical" evidence="10">
    <location>
        <begin position="160"/>
        <end position="193"/>
    </location>
</feature>
<evidence type="ECO:0000256" key="4">
    <source>
        <dbReference type="ARBA" id="ARBA00022475"/>
    </source>
</evidence>
<dbReference type="InterPro" id="IPR013525">
    <property type="entry name" value="ABC2_TM"/>
</dbReference>
<protein>
    <recommendedName>
        <fullName evidence="10">Transport permease protein</fullName>
    </recommendedName>
</protein>
<keyword evidence="9" id="KW-0046">Antibiotic resistance</keyword>
<organism evidence="12 13">
    <name type="scientific">Pedococcus aerophilus</name>
    <dbReference type="NCBI Taxonomy" id="436356"/>
    <lineage>
        <taxon>Bacteria</taxon>
        <taxon>Bacillati</taxon>
        <taxon>Actinomycetota</taxon>
        <taxon>Actinomycetes</taxon>
        <taxon>Micrococcales</taxon>
        <taxon>Intrasporangiaceae</taxon>
        <taxon>Pedococcus</taxon>
    </lineage>
</organism>
<feature type="transmembrane region" description="Helical" evidence="10">
    <location>
        <begin position="126"/>
        <end position="154"/>
    </location>
</feature>
<evidence type="ECO:0000259" key="11">
    <source>
        <dbReference type="PROSITE" id="PS51012"/>
    </source>
</evidence>
<dbReference type="EMBL" id="BAAARN010000005">
    <property type="protein sequence ID" value="GAA2739440.1"/>
    <property type="molecule type" value="Genomic_DNA"/>
</dbReference>
<dbReference type="Proteomes" id="UP001501326">
    <property type="component" value="Unassembled WGS sequence"/>
</dbReference>
<feature type="transmembrane region" description="Helical" evidence="10">
    <location>
        <begin position="85"/>
        <end position="105"/>
    </location>
</feature>